<organism evidence="1 2">
    <name type="scientific">Hoyosella altamirensis</name>
    <dbReference type="NCBI Taxonomy" id="616997"/>
    <lineage>
        <taxon>Bacteria</taxon>
        <taxon>Bacillati</taxon>
        <taxon>Actinomycetota</taxon>
        <taxon>Actinomycetes</taxon>
        <taxon>Mycobacteriales</taxon>
        <taxon>Hoyosellaceae</taxon>
        <taxon>Hoyosella</taxon>
    </lineage>
</organism>
<dbReference type="OrthoDB" id="185266at1762"/>
<gene>
    <name evidence="1" type="ORF">FHU29_002035</name>
</gene>
<sequence length="47" mass="4970">METKAQRLARIEKAMVLSGIAGVGVFALAGCWTDGVKEETIDQNFGG</sequence>
<protein>
    <submittedName>
        <fullName evidence="1">Uncharacterized protein</fullName>
    </submittedName>
</protein>
<name>A0A839RNE7_9ACTN</name>
<dbReference type="EMBL" id="JACHWS010000002">
    <property type="protein sequence ID" value="MBB3037586.1"/>
    <property type="molecule type" value="Genomic_DNA"/>
</dbReference>
<evidence type="ECO:0000313" key="2">
    <source>
        <dbReference type="Proteomes" id="UP000567922"/>
    </source>
</evidence>
<accession>A0A839RNE7</accession>
<dbReference type="AlphaFoldDB" id="A0A839RNE7"/>
<proteinExistence type="predicted"/>
<evidence type="ECO:0000313" key="1">
    <source>
        <dbReference type="EMBL" id="MBB3037586.1"/>
    </source>
</evidence>
<dbReference type="Proteomes" id="UP000567922">
    <property type="component" value="Unassembled WGS sequence"/>
</dbReference>
<dbReference type="RefSeq" id="WP_157095207.1">
    <property type="nucleotide sequence ID" value="NZ_BDDI01000011.1"/>
</dbReference>
<keyword evidence="2" id="KW-1185">Reference proteome</keyword>
<comment type="caution">
    <text evidence="1">The sequence shown here is derived from an EMBL/GenBank/DDBJ whole genome shotgun (WGS) entry which is preliminary data.</text>
</comment>
<dbReference type="PROSITE" id="PS51257">
    <property type="entry name" value="PROKAR_LIPOPROTEIN"/>
    <property type="match status" value="1"/>
</dbReference>
<reference evidence="1 2" key="1">
    <citation type="submission" date="2020-08" db="EMBL/GenBank/DDBJ databases">
        <title>Sequencing the genomes of 1000 actinobacteria strains.</title>
        <authorList>
            <person name="Klenk H.-P."/>
        </authorList>
    </citation>
    <scope>NUCLEOTIDE SEQUENCE [LARGE SCALE GENOMIC DNA]</scope>
    <source>
        <strain evidence="1 2">DSM 45258</strain>
    </source>
</reference>